<dbReference type="InParanoid" id="S2JJ44"/>
<sequence>MKLKQGCLKYLSPGASASTTEEPDEPSNLPVVSEDLLDDAIQSEEEEEEEIDLTLGDGWTSGEMFVDSRLCSESYRQSRSKLNMENQRYEPPLSYFLFFLLHEQIHRIIGSTNSHARNVDASWRDISYNEYTMWLALLTVMTVIPHSDRKAYWKQGSSHFTMKKQQNDPLNQIRATTIAFNEHMMASCIVPGKDLVVDETMNQWLGIGIIVVSREKIQVAII</sequence>
<keyword evidence="2" id="KW-1185">Reference proteome</keyword>
<reference evidence="2" key="1">
    <citation type="submission" date="2013-05" db="EMBL/GenBank/DDBJ databases">
        <title>The Genome sequence of Mucor circinelloides f. circinelloides 1006PhL.</title>
        <authorList>
            <consortium name="The Broad Institute Genomics Platform"/>
            <person name="Cuomo C."/>
            <person name="Earl A."/>
            <person name="Findley K."/>
            <person name="Lee S.C."/>
            <person name="Walker B."/>
            <person name="Young S."/>
            <person name="Zeng Q."/>
            <person name="Gargeya S."/>
            <person name="Fitzgerald M."/>
            <person name="Haas B."/>
            <person name="Abouelleil A."/>
            <person name="Allen A.W."/>
            <person name="Alvarado L."/>
            <person name="Arachchi H.M."/>
            <person name="Berlin A.M."/>
            <person name="Chapman S.B."/>
            <person name="Gainer-Dewar J."/>
            <person name="Goldberg J."/>
            <person name="Griggs A."/>
            <person name="Gujja S."/>
            <person name="Hansen M."/>
            <person name="Howarth C."/>
            <person name="Imamovic A."/>
            <person name="Ireland A."/>
            <person name="Larimer J."/>
            <person name="McCowan C."/>
            <person name="Murphy C."/>
            <person name="Pearson M."/>
            <person name="Poon T.W."/>
            <person name="Priest M."/>
            <person name="Roberts A."/>
            <person name="Saif S."/>
            <person name="Shea T."/>
            <person name="Sisk P."/>
            <person name="Sykes S."/>
            <person name="Wortman J."/>
            <person name="Nusbaum C."/>
            <person name="Birren B."/>
        </authorList>
    </citation>
    <scope>NUCLEOTIDE SEQUENCE [LARGE SCALE GENOMIC DNA]</scope>
    <source>
        <strain evidence="2">1006PhL</strain>
    </source>
</reference>
<evidence type="ECO:0000313" key="2">
    <source>
        <dbReference type="Proteomes" id="UP000014254"/>
    </source>
</evidence>
<proteinExistence type="predicted"/>
<evidence type="ECO:0008006" key="3">
    <source>
        <dbReference type="Google" id="ProtNLM"/>
    </source>
</evidence>
<protein>
    <recommendedName>
        <fullName evidence="3">PiggyBac transposable element-derived protein domain-containing protein</fullName>
    </recommendedName>
</protein>
<dbReference type="OrthoDB" id="2278856at2759"/>
<dbReference type="STRING" id="1220926.S2JJ44"/>
<name>S2JJ44_MUCC1</name>
<accession>S2JJ44</accession>
<organism evidence="1 2">
    <name type="scientific">Mucor circinelloides f. circinelloides (strain 1006PhL)</name>
    <name type="common">Mucormycosis agent</name>
    <name type="synonym">Calyptromyces circinelloides</name>
    <dbReference type="NCBI Taxonomy" id="1220926"/>
    <lineage>
        <taxon>Eukaryota</taxon>
        <taxon>Fungi</taxon>
        <taxon>Fungi incertae sedis</taxon>
        <taxon>Mucoromycota</taxon>
        <taxon>Mucoromycotina</taxon>
        <taxon>Mucoromycetes</taxon>
        <taxon>Mucorales</taxon>
        <taxon>Mucorineae</taxon>
        <taxon>Mucoraceae</taxon>
        <taxon>Mucor</taxon>
    </lineage>
</organism>
<gene>
    <name evidence="1" type="ORF">HMPREF1544_02857</name>
</gene>
<evidence type="ECO:0000313" key="1">
    <source>
        <dbReference type="EMBL" id="EPB90331.1"/>
    </source>
</evidence>
<dbReference type="Proteomes" id="UP000014254">
    <property type="component" value="Unassembled WGS sequence"/>
</dbReference>
<dbReference type="EMBL" id="KE123922">
    <property type="protein sequence ID" value="EPB90331.1"/>
    <property type="molecule type" value="Genomic_DNA"/>
</dbReference>
<dbReference type="AlphaFoldDB" id="S2JJ44"/>
<dbReference type="VEuPathDB" id="FungiDB:HMPREF1544_02857"/>